<feature type="transmembrane region" description="Helical" evidence="7">
    <location>
        <begin position="12"/>
        <end position="29"/>
    </location>
</feature>
<feature type="transmembrane region" description="Helical" evidence="7">
    <location>
        <begin position="182"/>
        <end position="201"/>
    </location>
</feature>
<gene>
    <name evidence="9" type="ORF">N6G96_00635</name>
</gene>
<evidence type="ECO:0000256" key="2">
    <source>
        <dbReference type="ARBA" id="ARBA00010157"/>
    </source>
</evidence>
<dbReference type="Gene3D" id="1.20.1640.10">
    <property type="entry name" value="Multidrug efflux transporter AcrB transmembrane domain"/>
    <property type="match status" value="2"/>
</dbReference>
<feature type="transmembrane region" description="Helical" evidence="7">
    <location>
        <begin position="1209"/>
        <end position="1232"/>
    </location>
</feature>
<evidence type="ECO:0000256" key="4">
    <source>
        <dbReference type="ARBA" id="ARBA00022692"/>
    </source>
</evidence>
<feature type="transmembrane region" description="Helical" evidence="7">
    <location>
        <begin position="283"/>
        <end position="305"/>
    </location>
</feature>
<dbReference type="InterPro" id="IPR023908">
    <property type="entry name" value="xxxLxxG_rpt"/>
</dbReference>
<evidence type="ECO:0000313" key="10">
    <source>
        <dbReference type="Proteomes" id="UP001302696"/>
    </source>
</evidence>
<protein>
    <submittedName>
        <fullName evidence="9">MMPL family transporter</fullName>
    </submittedName>
</protein>
<evidence type="ECO:0000256" key="3">
    <source>
        <dbReference type="ARBA" id="ARBA00022475"/>
    </source>
</evidence>
<dbReference type="SUPFAM" id="SSF82866">
    <property type="entry name" value="Multidrug efflux transporter AcrB transmembrane domain"/>
    <property type="match status" value="2"/>
</dbReference>
<keyword evidence="10" id="KW-1185">Reference proteome</keyword>
<feature type="transmembrane region" description="Helical" evidence="7">
    <location>
        <begin position="237"/>
        <end position="255"/>
    </location>
</feature>
<keyword evidence="5 7" id="KW-1133">Transmembrane helix</keyword>
<dbReference type="Gene3D" id="1.10.287.950">
    <property type="entry name" value="Methyl-accepting chemotaxis protein"/>
    <property type="match status" value="2"/>
</dbReference>
<evidence type="ECO:0000256" key="5">
    <source>
        <dbReference type="ARBA" id="ARBA00022989"/>
    </source>
</evidence>
<feature type="transmembrane region" description="Helical" evidence="7">
    <location>
        <begin position="1143"/>
        <end position="1162"/>
    </location>
</feature>
<dbReference type="Pfam" id="PF03176">
    <property type="entry name" value="MMPL"/>
    <property type="match status" value="2"/>
</dbReference>
<dbReference type="InterPro" id="IPR004869">
    <property type="entry name" value="MMPL_dom"/>
</dbReference>
<organism evidence="9 10">
    <name type="scientific">Pediococcus inopinatus</name>
    <dbReference type="NCBI Taxonomy" id="114090"/>
    <lineage>
        <taxon>Bacteria</taxon>
        <taxon>Bacillati</taxon>
        <taxon>Bacillota</taxon>
        <taxon>Bacilli</taxon>
        <taxon>Lactobacillales</taxon>
        <taxon>Lactobacillaceae</taxon>
        <taxon>Pediococcus</taxon>
    </lineage>
</organism>
<sequence length="1255" mass="132820">MHKFVKSHGISLIIWIGIILISVISLPNIDQLVRSHAETKIPSSAQSQIANRIQSKWGYGQGNTTQVVAIFNNGNKKLNADQKENIDSTINYLQDNKKKFGIKAVTAPNDNVYTRKQLISKDKTTQLVQLSVSKSHGSYKKIDKELTKAVKTPGVKAYITGGDILNEKFSEATQEGVKKTEIIAAIFIFIVLILVFQSPIVPMISVFTVGVAFITTLSIVTNLVSRVNFPFSNFTEVFIVVVLFGIGTDYNILLYEQFKEELSKGEDRHTASRKATRTAGRTILYSGSSVFIGFCALTFAKFSIYKSALGVAIGVAVLVAVLLTLNQFFMSLLGKKMFWPSKKFGGHSRSKTWHALANSSILHPIIALVLVLLLTVPFVVTGTGTLDYNDLDELSDTLPEKVGFNVVKDHFSPGTAEPSTLYIRSNKKLDNEQTLKLVDQITRQLQNDKGVKTVASATQPGGSPIAKLYVKGQVKTVTTGIDEAHSGLNTIGKGLTSASDQLGATNMSSGLNSVQKLIAGTEVLRDGSLKVTDGANQLASGATQISSGVSQMSSKMSPLITGLNQYTGGVNTLSSGLSTLNANSGQLSGGSQQLLTSAQQLSTGVSTLNSAALSIDTQLDGLQQTLNSGNTAMSQLNGLGDKVKQLNTLKAELAQSQSAINSLKQLAPLLTELNSAKKNLASVNSSFASLSKVSDGLTSAATDSAKAAASNTEALKTLYGGLGLDQSTMSAGDKQKLATAKSQITAGAKAAGASAQTIKTTGDTLSGLSSVQTQVASLEKELDAVNIDSNTISELNKLTSVMKQAETLMNSTNISTAQLNQLTALGSQLQAASGSISKLKQFTAGVEQLNTQVNKDSALVNGVSKLNNGINTYANSVQLASSGASTLAGKSSELTGGVGQLTSGMGTLTSSLNQLSTGANSLASSTPALTSGLNQEVTGQKQMYSTLKGLSGKVDTLQSGLKTAAKGTKTIGSGMTSANDYLGGMGDSSVGKTFYIPKAQLHGKTFKPVLKSYYSEDRKATKLTIVLDSDPSSSASMAKVKDLQKQVKDDLRGTDLKDATVAIGGQTAQTADINKTASSDFTRTAAIMIIGILIALVFVTRSILMPFYIIGTLLLAYFSSLGITKAFSNIVLGQPMLTWNTPFFGFIMIIALGVDYSIFLMMRYRDFNKDLKPSARILEASGVIGAVVLSAMIILSGTFASMIPSGVLTLIQVAMVVIIGLIILIIIIPVLLPSLIKLTYEGISFKKKDKKNNKH</sequence>
<evidence type="ECO:0000256" key="1">
    <source>
        <dbReference type="ARBA" id="ARBA00004651"/>
    </source>
</evidence>
<proteinExistence type="inferred from homology"/>
<dbReference type="InterPro" id="IPR050545">
    <property type="entry name" value="Mycobact_MmpL"/>
</dbReference>
<dbReference type="EMBL" id="CP104778">
    <property type="protein sequence ID" value="WPC21763.1"/>
    <property type="molecule type" value="Genomic_DNA"/>
</dbReference>
<feature type="transmembrane region" description="Helical" evidence="7">
    <location>
        <begin position="311"/>
        <end position="334"/>
    </location>
</feature>
<feature type="transmembrane region" description="Helical" evidence="7">
    <location>
        <begin position="355"/>
        <end position="380"/>
    </location>
</feature>
<keyword evidence="6 7" id="KW-0472">Membrane</keyword>
<feature type="domain" description="Membrane transport protein MMPL" evidence="8">
    <location>
        <begin position="932"/>
        <end position="1239"/>
    </location>
</feature>
<evidence type="ECO:0000256" key="6">
    <source>
        <dbReference type="ARBA" id="ARBA00023136"/>
    </source>
</evidence>
<feature type="domain" description="Membrane transport protein MMPL" evidence="8">
    <location>
        <begin position="46"/>
        <end position="357"/>
    </location>
</feature>
<keyword evidence="4 7" id="KW-0812">Transmembrane</keyword>
<feature type="transmembrane region" description="Helical" evidence="7">
    <location>
        <begin position="1183"/>
        <end position="1203"/>
    </location>
</feature>
<evidence type="ECO:0000313" key="9">
    <source>
        <dbReference type="EMBL" id="WPC21763.1"/>
    </source>
</evidence>
<name>A0ABZ0Q6I3_9LACO</name>
<accession>A0ABZ0Q6I3</accession>
<dbReference type="PANTHER" id="PTHR33406">
    <property type="entry name" value="MEMBRANE PROTEIN MJ1562-RELATED"/>
    <property type="match status" value="1"/>
</dbReference>
<feature type="transmembrane region" description="Helical" evidence="7">
    <location>
        <begin position="1106"/>
        <end position="1123"/>
    </location>
</feature>
<comment type="subcellular location">
    <subcellularLocation>
        <location evidence="1">Cell membrane</location>
        <topology evidence="1">Multi-pass membrane protein</topology>
    </subcellularLocation>
</comment>
<dbReference type="RefSeq" id="WP_063698678.1">
    <property type="nucleotide sequence ID" value="NZ_BBIM01000047.1"/>
</dbReference>
<feature type="transmembrane region" description="Helical" evidence="7">
    <location>
        <begin position="1081"/>
        <end position="1099"/>
    </location>
</feature>
<comment type="similarity">
    <text evidence="2">Belongs to the resistance-nodulation-cell division (RND) (TC 2.A.6) family. MmpL subfamily.</text>
</comment>
<keyword evidence="3" id="KW-1003">Cell membrane</keyword>
<dbReference type="Proteomes" id="UP001302696">
    <property type="component" value="Chromosome"/>
</dbReference>
<evidence type="ECO:0000259" key="8">
    <source>
        <dbReference type="Pfam" id="PF03176"/>
    </source>
</evidence>
<dbReference type="NCBIfam" id="TIGR03057">
    <property type="entry name" value="xxxLxxG_by_4"/>
    <property type="match status" value="2"/>
</dbReference>
<dbReference type="PANTHER" id="PTHR33406:SF6">
    <property type="entry name" value="MEMBRANE PROTEIN YDGH-RELATED"/>
    <property type="match status" value="1"/>
</dbReference>
<reference evidence="10" key="1">
    <citation type="submission" date="2024-06" db="EMBL/GenBank/DDBJ databases">
        <authorList>
            <person name="Chang H.C."/>
            <person name="Mun S.Y."/>
        </authorList>
    </citation>
    <scope>NUCLEOTIDE SEQUENCE [LARGE SCALE GENOMIC DNA]</scope>
    <source>
        <strain evidence="10">KT1</strain>
    </source>
</reference>
<evidence type="ECO:0000256" key="7">
    <source>
        <dbReference type="SAM" id="Phobius"/>
    </source>
</evidence>